<evidence type="ECO:0000259" key="2">
    <source>
        <dbReference type="Pfam" id="PF04116"/>
    </source>
</evidence>
<evidence type="ECO:0000313" key="3">
    <source>
        <dbReference type="EMBL" id="SEC53372.1"/>
    </source>
</evidence>
<proteinExistence type="predicted"/>
<organism evidence="3 4">
    <name type="scientific">Bradyrhizobium lablabi</name>
    <dbReference type="NCBI Taxonomy" id="722472"/>
    <lineage>
        <taxon>Bacteria</taxon>
        <taxon>Pseudomonadati</taxon>
        <taxon>Pseudomonadota</taxon>
        <taxon>Alphaproteobacteria</taxon>
        <taxon>Hyphomicrobiales</taxon>
        <taxon>Nitrobacteraceae</taxon>
        <taxon>Bradyrhizobium</taxon>
    </lineage>
</organism>
<dbReference type="EMBL" id="FNTI01000001">
    <property type="protein sequence ID" value="SEC53372.1"/>
    <property type="molecule type" value="Genomic_DNA"/>
</dbReference>
<dbReference type="OrthoDB" id="5291370at2"/>
<feature type="transmembrane region" description="Helical" evidence="1">
    <location>
        <begin position="30"/>
        <end position="49"/>
    </location>
</feature>
<evidence type="ECO:0000256" key="1">
    <source>
        <dbReference type="SAM" id="Phobius"/>
    </source>
</evidence>
<dbReference type="Proteomes" id="UP000183208">
    <property type="component" value="Unassembled WGS sequence"/>
</dbReference>
<gene>
    <name evidence="3" type="ORF">SAMN05444171_1648</name>
</gene>
<dbReference type="AlphaFoldDB" id="A0A1M6USJ4"/>
<name>A0A1M6USJ4_9BRAD</name>
<feature type="transmembrane region" description="Helical" evidence="1">
    <location>
        <begin position="6"/>
        <end position="23"/>
    </location>
</feature>
<feature type="domain" description="Fatty acid hydroxylase" evidence="2">
    <location>
        <begin position="36"/>
        <end position="152"/>
    </location>
</feature>
<feature type="transmembrane region" description="Helical" evidence="1">
    <location>
        <begin position="78"/>
        <end position="106"/>
    </location>
</feature>
<keyword evidence="1" id="KW-1133">Transmembrane helix</keyword>
<sequence>MTAITYFGEMLVASVLAIMLLAISPLETRYAGALFAGGAVAWTLSEYVVHRFVLHNLTPTQHALHHANPDEPVLTVFWQIWGCFAFVYSIAGGAFLAGALIAYAWYLFVHHCAHHRPGNLPLPLLKHHRSHHRFATRNYGVSTTFWDHVFGTVQR</sequence>
<dbReference type="GO" id="GO:0016491">
    <property type="term" value="F:oxidoreductase activity"/>
    <property type="evidence" value="ECO:0007669"/>
    <property type="project" value="InterPro"/>
</dbReference>
<dbReference type="InterPro" id="IPR006694">
    <property type="entry name" value="Fatty_acid_hydroxylase"/>
</dbReference>
<accession>A0A1M6USJ4</accession>
<reference evidence="3 4" key="1">
    <citation type="submission" date="2016-10" db="EMBL/GenBank/DDBJ databases">
        <authorList>
            <person name="de Groot N.N."/>
        </authorList>
    </citation>
    <scope>NUCLEOTIDE SEQUENCE [LARGE SCALE GENOMIC DNA]</scope>
    <source>
        <strain evidence="3 4">GAS522</strain>
    </source>
</reference>
<evidence type="ECO:0000313" key="4">
    <source>
        <dbReference type="Proteomes" id="UP000183208"/>
    </source>
</evidence>
<dbReference type="RefSeq" id="WP_074817680.1">
    <property type="nucleotide sequence ID" value="NZ_FNTI01000001.1"/>
</dbReference>
<protein>
    <submittedName>
        <fullName evidence="3">Fatty acid hydroxylase superfamily protein</fullName>
    </submittedName>
</protein>
<dbReference type="GO" id="GO:0005506">
    <property type="term" value="F:iron ion binding"/>
    <property type="evidence" value="ECO:0007669"/>
    <property type="project" value="InterPro"/>
</dbReference>
<keyword evidence="1" id="KW-0472">Membrane</keyword>
<dbReference type="GO" id="GO:0008610">
    <property type="term" value="P:lipid biosynthetic process"/>
    <property type="evidence" value="ECO:0007669"/>
    <property type="project" value="InterPro"/>
</dbReference>
<dbReference type="Pfam" id="PF04116">
    <property type="entry name" value="FA_hydroxylase"/>
    <property type="match status" value="1"/>
</dbReference>
<keyword evidence="1" id="KW-0812">Transmembrane</keyword>